<dbReference type="Gene3D" id="3.30.1330.100">
    <property type="entry name" value="CofE-like"/>
    <property type="match status" value="1"/>
</dbReference>
<comment type="caution">
    <text evidence="2">The sequence shown here is derived from an EMBL/GenBank/DDBJ whole genome shotgun (WGS) entry which is preliminary data.</text>
</comment>
<evidence type="ECO:0000313" key="3">
    <source>
        <dbReference type="Proteomes" id="UP000228626"/>
    </source>
</evidence>
<dbReference type="PANTHER" id="PTHR47917:SF1">
    <property type="entry name" value="COENZYME F420:L-GLUTAMATE LIGASE"/>
    <property type="match status" value="1"/>
</dbReference>
<dbReference type="InterPro" id="IPR002847">
    <property type="entry name" value="F420-0_gamma-glut_ligase-dom"/>
</dbReference>
<evidence type="ECO:0000313" key="2">
    <source>
        <dbReference type="EMBL" id="PIR93075.1"/>
    </source>
</evidence>
<accession>A0A2H0V1Y8</accession>
<dbReference type="SUPFAM" id="SSF144010">
    <property type="entry name" value="CofE-like"/>
    <property type="match status" value="1"/>
</dbReference>
<dbReference type="Pfam" id="PF01996">
    <property type="entry name" value="F420_ligase"/>
    <property type="match status" value="1"/>
</dbReference>
<organism evidence="2 3">
    <name type="scientific">Candidatus Falkowbacteria bacterium CG10_big_fil_rev_8_21_14_0_10_43_10</name>
    <dbReference type="NCBI Taxonomy" id="1974567"/>
    <lineage>
        <taxon>Bacteria</taxon>
        <taxon>Candidatus Falkowiibacteriota</taxon>
    </lineage>
</organism>
<dbReference type="Gene3D" id="3.90.1660.10">
    <property type="entry name" value="CofE-like domain"/>
    <property type="match status" value="1"/>
</dbReference>
<evidence type="ECO:0000259" key="1">
    <source>
        <dbReference type="Pfam" id="PF01996"/>
    </source>
</evidence>
<dbReference type="EMBL" id="PFAR01000033">
    <property type="protein sequence ID" value="PIR93075.1"/>
    <property type="molecule type" value="Genomic_DNA"/>
</dbReference>
<proteinExistence type="predicted"/>
<protein>
    <recommendedName>
        <fullName evidence="1">Coenzyme F420:L-glutamate ligase-like domain-containing protein</fullName>
    </recommendedName>
</protein>
<feature type="domain" description="Coenzyme F420:L-glutamate ligase-like" evidence="1">
    <location>
        <begin position="24"/>
        <end position="222"/>
    </location>
</feature>
<sequence>MSEKIFSANIKWYYMRFIPVKTRPIMPPKDNIYPVLDKYLPSLNEGDIVIITSKILGIHQGRCVKINKDTRDEKDALVMKEADYYIPRKYVPHEYSLTIKDNTLVAAAGIDRSNGNGYYILWPKNTNKLLQEMCGYLKKKYCLKKLALIAIDSHSLPLRHGTTGVAMGFFGLKPLKDYRGAPDIFGRKLKVSRANIVDSLASISNLLMGESNETTPLLIIRGARFIEFSDVQTYRQLIMNNKQDFFYPLLKTFHKGKRKN</sequence>
<dbReference type="GO" id="GO:0052618">
    <property type="term" value="F:coenzyme F420-0:L-glutamate ligase activity"/>
    <property type="evidence" value="ECO:0007669"/>
    <property type="project" value="TreeGrafter"/>
</dbReference>
<dbReference type="AlphaFoldDB" id="A0A2H0V1Y8"/>
<gene>
    <name evidence="2" type="ORF">COT99_02715</name>
</gene>
<dbReference type="Proteomes" id="UP000228626">
    <property type="component" value="Unassembled WGS sequence"/>
</dbReference>
<reference evidence="3" key="1">
    <citation type="submission" date="2017-09" db="EMBL/GenBank/DDBJ databases">
        <title>Depth-based differentiation of microbial function through sediment-hosted aquifers and enrichment of novel symbionts in the deep terrestrial subsurface.</title>
        <authorList>
            <person name="Probst A.J."/>
            <person name="Ladd B."/>
            <person name="Jarett J.K."/>
            <person name="Geller-Mcgrath D.E."/>
            <person name="Sieber C.M.K."/>
            <person name="Emerson J.B."/>
            <person name="Anantharaman K."/>
            <person name="Thomas B.C."/>
            <person name="Malmstrom R."/>
            <person name="Stieglmeier M."/>
            <person name="Klingl A."/>
            <person name="Woyke T."/>
            <person name="Ryan C.M."/>
            <person name="Banfield J.F."/>
        </authorList>
    </citation>
    <scope>NUCLEOTIDE SEQUENCE [LARGE SCALE GENOMIC DNA]</scope>
</reference>
<name>A0A2H0V1Y8_9BACT</name>
<dbReference type="PANTHER" id="PTHR47917">
    <property type="match status" value="1"/>
</dbReference>